<proteinExistence type="predicted"/>
<evidence type="ECO:0000313" key="3">
    <source>
        <dbReference type="EMBL" id="KUK78200.1"/>
    </source>
</evidence>
<dbReference type="SUPFAM" id="SSF52540">
    <property type="entry name" value="P-loop containing nucleoside triphosphate hydrolases"/>
    <property type="match status" value="1"/>
</dbReference>
<dbReference type="Proteomes" id="UP000053860">
    <property type="component" value="Unassembled WGS sequence"/>
</dbReference>
<dbReference type="EMBL" id="LGGN01000060">
    <property type="protein sequence ID" value="KUK78200.1"/>
    <property type="molecule type" value="Genomic_DNA"/>
</dbReference>
<feature type="domain" description="AAA" evidence="1">
    <location>
        <begin position="27"/>
        <end position="156"/>
    </location>
</feature>
<dbReference type="AlphaFoldDB" id="A0A101HJX5"/>
<dbReference type="PANTHER" id="PTHR43566:SF1">
    <property type="entry name" value="AAA+ ATPASE DOMAIN-CONTAINING PROTEIN"/>
    <property type="match status" value="1"/>
</dbReference>
<feature type="domain" description="DUF4143" evidence="2">
    <location>
        <begin position="201"/>
        <end position="358"/>
    </location>
</feature>
<organism evidence="3 4">
    <name type="scientific">Proteiniphilum acetatigenes</name>
    <dbReference type="NCBI Taxonomy" id="294710"/>
    <lineage>
        <taxon>Bacteria</taxon>
        <taxon>Pseudomonadati</taxon>
        <taxon>Bacteroidota</taxon>
        <taxon>Bacteroidia</taxon>
        <taxon>Bacteroidales</taxon>
        <taxon>Dysgonomonadaceae</taxon>
        <taxon>Proteiniphilum</taxon>
    </lineage>
</organism>
<evidence type="ECO:0000259" key="2">
    <source>
        <dbReference type="Pfam" id="PF13635"/>
    </source>
</evidence>
<dbReference type="InterPro" id="IPR025420">
    <property type="entry name" value="DUF4143"/>
</dbReference>
<dbReference type="Pfam" id="PF13173">
    <property type="entry name" value="AAA_14"/>
    <property type="match status" value="1"/>
</dbReference>
<gene>
    <name evidence="3" type="ORF">XD92_0463</name>
</gene>
<evidence type="ECO:0008006" key="5">
    <source>
        <dbReference type="Google" id="ProtNLM"/>
    </source>
</evidence>
<comment type="caution">
    <text evidence="3">The sequence shown here is derived from an EMBL/GenBank/DDBJ whole genome shotgun (WGS) entry which is preliminary data.</text>
</comment>
<dbReference type="PATRIC" id="fig|294710.3.peg.711"/>
<dbReference type="Pfam" id="PF13635">
    <property type="entry name" value="DUF4143"/>
    <property type="match status" value="1"/>
</dbReference>
<evidence type="ECO:0000313" key="4">
    <source>
        <dbReference type="Proteomes" id="UP000053860"/>
    </source>
</evidence>
<accession>A0A101HJX5</accession>
<dbReference type="InterPro" id="IPR041682">
    <property type="entry name" value="AAA_14"/>
</dbReference>
<dbReference type="InterPro" id="IPR027417">
    <property type="entry name" value="P-loop_NTPase"/>
</dbReference>
<name>A0A101HJX5_9BACT</name>
<sequence length="400" mass="45515">MSKLKDMFHRSYLKTVKARIEEPRKFIQVVLGPRQVGKTTMITQLLPQLSIPNSYESADAISATNSAWLIQIWESVRLRMKASGATEYLLVIDEIQKIDNWSEVVKQQWDNDTRENVNIKVILLGSSRLLIQKGLTESLAGRFEILHLGHWSYPEMQEAFGWSIEQYVYFGGYPGSATLMNDEERWKNYIKDSLIETSISKDILMLTRVDKPALLKRLFELGCLYSGQILSYTKILGQLQDAGNTTTLANYLQLLSECGLLGGIEKYAGNIIRKRSSSPKFQVYNNALITAQSNNSYEKAMINPEFWGRLVESSVGAHLINHSISERYNLYYWREGNNEVDFVLEKGKKVIGLEVKSGMKANNAGMGLFAERFHPEKVLLVGTGGIPYNEFLKINPKEMF</sequence>
<protein>
    <recommendedName>
        <fullName evidence="5">AAA family ATPase</fullName>
    </recommendedName>
</protein>
<evidence type="ECO:0000259" key="1">
    <source>
        <dbReference type="Pfam" id="PF13173"/>
    </source>
</evidence>
<dbReference type="PANTHER" id="PTHR43566">
    <property type="entry name" value="CONSERVED PROTEIN"/>
    <property type="match status" value="1"/>
</dbReference>
<reference evidence="4" key="1">
    <citation type="journal article" date="2015" name="MBio">
        <title>Genome-Resolved Metagenomic Analysis Reveals Roles for Candidate Phyla and Other Microbial Community Members in Biogeochemical Transformations in Oil Reservoirs.</title>
        <authorList>
            <person name="Hu P."/>
            <person name="Tom L."/>
            <person name="Singh A."/>
            <person name="Thomas B.C."/>
            <person name="Baker B.J."/>
            <person name="Piceno Y.M."/>
            <person name="Andersen G.L."/>
            <person name="Banfield J.F."/>
        </authorList>
    </citation>
    <scope>NUCLEOTIDE SEQUENCE [LARGE SCALE GENOMIC DNA]</scope>
</reference>